<reference evidence="2 3" key="1">
    <citation type="submission" date="2016-02" db="EMBL/GenBank/DDBJ databases">
        <authorList>
            <consortium name="Pathogen Informatics"/>
        </authorList>
    </citation>
    <scope>NUCLEOTIDE SEQUENCE [LARGE SCALE GENOMIC DNA]</scope>
    <source>
        <strain evidence="2 3">SS999</strain>
    </source>
</reference>
<keyword evidence="2" id="KW-0418">Kinase</keyword>
<gene>
    <name evidence="2" type="ORF">ERS132536_00355</name>
</gene>
<feature type="compositionally biased region" description="Basic and acidic residues" evidence="1">
    <location>
        <begin position="1"/>
        <end position="21"/>
    </location>
</feature>
<keyword evidence="2" id="KW-0808">Transferase</keyword>
<dbReference type="Proteomes" id="UP000075182">
    <property type="component" value="Unassembled WGS sequence"/>
</dbReference>
<organism evidence="2 3">
    <name type="scientific">Streptococcus suis</name>
    <dbReference type="NCBI Taxonomy" id="1307"/>
    <lineage>
        <taxon>Bacteria</taxon>
        <taxon>Bacillati</taxon>
        <taxon>Bacillota</taxon>
        <taxon>Bacilli</taxon>
        <taxon>Lactobacillales</taxon>
        <taxon>Streptococcaceae</taxon>
        <taxon>Streptococcus</taxon>
    </lineage>
</organism>
<dbReference type="GO" id="GO:0016301">
    <property type="term" value="F:kinase activity"/>
    <property type="evidence" value="ECO:0007669"/>
    <property type="project" value="UniProtKB-KW"/>
</dbReference>
<dbReference type="RefSeq" id="WP_225533347.1">
    <property type="nucleotide sequence ID" value="NZ_BDMJ01000003.1"/>
</dbReference>
<accession>A0A123TL12</accession>
<evidence type="ECO:0000256" key="1">
    <source>
        <dbReference type="SAM" id="MobiDB-lite"/>
    </source>
</evidence>
<dbReference type="AlphaFoldDB" id="A0A123TL12"/>
<proteinExistence type="predicted"/>
<evidence type="ECO:0000313" key="3">
    <source>
        <dbReference type="Proteomes" id="UP000075182"/>
    </source>
</evidence>
<name>A0A123TL12_STRSU</name>
<evidence type="ECO:0000313" key="2">
    <source>
        <dbReference type="EMBL" id="CYX45967.1"/>
    </source>
</evidence>
<protein>
    <submittedName>
        <fullName evidence="2">Protein kinase</fullName>
    </submittedName>
</protein>
<dbReference type="EMBL" id="FIMD01000002">
    <property type="protein sequence ID" value="CYX45967.1"/>
    <property type="molecule type" value="Genomic_DNA"/>
</dbReference>
<feature type="region of interest" description="Disordered" evidence="1">
    <location>
        <begin position="1"/>
        <end position="27"/>
    </location>
</feature>
<sequence length="111" mass="13676">MDQWMRDFEERQRHDELKQKMDAQTSAMNSQAIALQKQNNILQKEHERQIEKEFKDRIFQLRLHLAQVTDESQRFVIQQMLSEAEEDYENYQIKESKLRNVWQTQKDERYG</sequence>